<evidence type="ECO:0000256" key="1">
    <source>
        <dbReference type="ARBA" id="ARBA00024336"/>
    </source>
</evidence>
<dbReference type="Pfam" id="PF10257">
    <property type="entry name" value="RAI16-like"/>
    <property type="match status" value="1"/>
</dbReference>
<dbReference type="Proteomes" id="UP000494165">
    <property type="component" value="Unassembled WGS sequence"/>
</dbReference>
<evidence type="ECO:0000256" key="2">
    <source>
        <dbReference type="SAM" id="MobiDB-lite"/>
    </source>
</evidence>
<reference evidence="4 5" key="1">
    <citation type="submission" date="2020-04" db="EMBL/GenBank/DDBJ databases">
        <authorList>
            <person name="Alioto T."/>
            <person name="Alioto T."/>
            <person name="Gomez Garrido J."/>
        </authorList>
    </citation>
    <scope>NUCLEOTIDE SEQUENCE [LARGE SCALE GENOMIC DNA]</scope>
</reference>
<feature type="domain" description="FHF complex subunit HOOK-interacting protein C-terminal" evidence="3">
    <location>
        <begin position="590"/>
        <end position="681"/>
    </location>
</feature>
<evidence type="ECO:0000313" key="4">
    <source>
        <dbReference type="EMBL" id="CAB3374774.1"/>
    </source>
</evidence>
<feature type="compositionally biased region" description="Polar residues" evidence="2">
    <location>
        <begin position="574"/>
        <end position="583"/>
    </location>
</feature>
<gene>
    <name evidence="4" type="ORF">CLODIP_2_CD04797</name>
</gene>
<dbReference type="EMBL" id="CADEPI010000103">
    <property type="protein sequence ID" value="CAB3374774.1"/>
    <property type="molecule type" value="Genomic_DNA"/>
</dbReference>
<dbReference type="PANTHER" id="PTHR21705">
    <property type="entry name" value="RAI16 PROTEIN-RELATED"/>
    <property type="match status" value="1"/>
</dbReference>
<accession>A0A8S1D2Y4</accession>
<dbReference type="AlphaFoldDB" id="A0A8S1D2Y4"/>
<feature type="compositionally biased region" description="Polar residues" evidence="2">
    <location>
        <begin position="702"/>
        <end position="718"/>
    </location>
</feature>
<sequence>MNWLRNSPIRVSLRGRGTTSSPPKECDPAACFDSFKHHWQQAQNIINKIQGGTEGATQDDILSVVNNLDQMQTLLVLELKRGGREERACLDFLLSQSILDQLLTSSSLTGLYSNILRLEQLKVYEMLLTHAPQQQLLLTQEPFLRPLLRLLTSCINECFPADIEKRLILLLNQLCVCLTHNPEYLDLFFTESTGPGRFVIFSLLVPYVHREGGVGHQARDAMLLCLGLSKKNEALASYIADKSNVCPVLATGLSGLYSRLPRKLLIESEEWHCFTPDDVIELPELTHFLASLEFCNAVVQVAHPLVQAQMLEFVHHGFLVPVVGPALLQDSEAFSIASSDPTVQRNMVDELVTSTAYLELFFRSISEPGLLKVFLRFIVVDHYDGERVIDKLISRLSGKTQLCMVTISLFNTLIGLHCEDVMLELVFKYLTCCTHVMLSQRKRIKDMDVYCRSAERLLALSVAVPRRRKTNSSSSSAGSLSSQSSQSLRHVSLHGDFGAYLVTARASIAATWLACGAWTHAYDGESPPPRTALVLPTDSNRNLAQKATEESLASVSSGYHSLQPDSEVREDSPLVTNRSSAPSFHSTPDIGPFLDLLLRQLENMMTNSVYLNLQLTGLISRLAAFSQPLLLSLLLNHSLVFQPSVRSLFQVLGSLKQRLDAYLSRHDNVEELLLEARLFLVCREESLANAKRHPHEPAASTYAPSTNGGSRRGTSIADSSFKGEAKRLSISSALSVLKRATQGAFSPVREQPAIEYSANGFRLAKRAENSELKNVVLCAVLFDEWLKELAALALEHGSE</sequence>
<dbReference type="Pfam" id="PF19311">
    <property type="entry name" value="KELAA"/>
    <property type="match status" value="1"/>
</dbReference>
<dbReference type="InterPro" id="IPR019384">
    <property type="entry name" value="FHIP"/>
</dbReference>
<comment type="caution">
    <text evidence="4">The sequence shown here is derived from an EMBL/GenBank/DDBJ whole genome shotgun (WGS) entry which is preliminary data.</text>
</comment>
<dbReference type="InterPro" id="IPR045668">
    <property type="entry name" value="FHIP_KELAA_motif"/>
</dbReference>
<keyword evidence="5" id="KW-1185">Reference proteome</keyword>
<feature type="region of interest" description="Disordered" evidence="2">
    <location>
        <begin position="691"/>
        <end position="720"/>
    </location>
</feature>
<organism evidence="4 5">
    <name type="scientific">Cloeon dipterum</name>
    <dbReference type="NCBI Taxonomy" id="197152"/>
    <lineage>
        <taxon>Eukaryota</taxon>
        <taxon>Metazoa</taxon>
        <taxon>Ecdysozoa</taxon>
        <taxon>Arthropoda</taxon>
        <taxon>Hexapoda</taxon>
        <taxon>Insecta</taxon>
        <taxon>Pterygota</taxon>
        <taxon>Palaeoptera</taxon>
        <taxon>Ephemeroptera</taxon>
        <taxon>Pisciforma</taxon>
        <taxon>Baetidae</taxon>
        <taxon>Cloeon</taxon>
    </lineage>
</organism>
<proteinExistence type="inferred from homology"/>
<dbReference type="OrthoDB" id="6287422at2759"/>
<dbReference type="Pfam" id="PF19314">
    <property type="entry name" value="DUF5917"/>
    <property type="match status" value="1"/>
</dbReference>
<dbReference type="PANTHER" id="PTHR21705:SF11">
    <property type="entry name" value="FHIP FAMILY PROTEIN CG3558"/>
    <property type="match status" value="1"/>
</dbReference>
<protein>
    <recommendedName>
        <fullName evidence="3">FHF complex subunit HOOK-interacting protein C-terminal domain-containing protein</fullName>
    </recommendedName>
</protein>
<comment type="similarity">
    <text evidence="1">Belongs to the FHIP family.</text>
</comment>
<name>A0A8S1D2Y4_9INSE</name>
<dbReference type="InterPro" id="IPR045669">
    <property type="entry name" value="FHIP_C"/>
</dbReference>
<feature type="compositionally biased region" description="Polar residues" evidence="2">
    <location>
        <begin position="554"/>
        <end position="564"/>
    </location>
</feature>
<evidence type="ECO:0000313" key="5">
    <source>
        <dbReference type="Proteomes" id="UP000494165"/>
    </source>
</evidence>
<evidence type="ECO:0000259" key="3">
    <source>
        <dbReference type="Pfam" id="PF19314"/>
    </source>
</evidence>
<feature type="region of interest" description="Disordered" evidence="2">
    <location>
        <begin position="554"/>
        <end position="583"/>
    </location>
</feature>